<comment type="caution">
    <text evidence="2">The sequence shown here is derived from an EMBL/GenBank/DDBJ whole genome shotgun (WGS) entry which is preliminary data.</text>
</comment>
<dbReference type="RefSeq" id="WP_196192099.1">
    <property type="nucleotide sequence ID" value="NZ_JADPRT010000001.1"/>
</dbReference>
<name>A0A931B4U7_9ACTN</name>
<dbReference type="EMBL" id="JADPRT010000001">
    <property type="protein sequence ID" value="MBF9066930.1"/>
    <property type="molecule type" value="Genomic_DNA"/>
</dbReference>
<evidence type="ECO:0000313" key="3">
    <source>
        <dbReference type="Proteomes" id="UP000657385"/>
    </source>
</evidence>
<protein>
    <submittedName>
        <fullName evidence="2">Uncharacterized protein</fullName>
    </submittedName>
</protein>
<feature type="compositionally biased region" description="Acidic residues" evidence="1">
    <location>
        <begin position="37"/>
        <end position="46"/>
    </location>
</feature>
<proteinExistence type="predicted"/>
<feature type="region of interest" description="Disordered" evidence="1">
    <location>
        <begin position="1"/>
        <end position="86"/>
    </location>
</feature>
<accession>A0A931B4U7</accession>
<keyword evidence="3" id="KW-1185">Reference proteome</keyword>
<organism evidence="2 3">
    <name type="scientific">Streptacidiphilus fuscans</name>
    <dbReference type="NCBI Taxonomy" id="2789292"/>
    <lineage>
        <taxon>Bacteria</taxon>
        <taxon>Bacillati</taxon>
        <taxon>Actinomycetota</taxon>
        <taxon>Actinomycetes</taxon>
        <taxon>Kitasatosporales</taxon>
        <taxon>Streptomycetaceae</taxon>
        <taxon>Streptacidiphilus</taxon>
    </lineage>
</organism>
<evidence type="ECO:0000256" key="1">
    <source>
        <dbReference type="SAM" id="MobiDB-lite"/>
    </source>
</evidence>
<evidence type="ECO:0000313" key="2">
    <source>
        <dbReference type="EMBL" id="MBF9066930.1"/>
    </source>
</evidence>
<dbReference type="Proteomes" id="UP000657385">
    <property type="component" value="Unassembled WGS sequence"/>
</dbReference>
<sequence>MAQSEWARSRGPEADDDLRVLAEPDDLRDAPLRDDRDDRDEWDDHGDDFQLPDGMPDDLVAEVPDAMPGEMPDEMPIELPADNWLP</sequence>
<feature type="compositionally biased region" description="Basic and acidic residues" evidence="1">
    <location>
        <begin position="7"/>
        <end position="36"/>
    </location>
</feature>
<reference evidence="2" key="1">
    <citation type="submission" date="2020-11" db="EMBL/GenBank/DDBJ databases">
        <title>Isolation and identification of active actinomycetes.</title>
        <authorList>
            <person name="Yu B."/>
        </authorList>
    </citation>
    <scope>NUCLEOTIDE SEQUENCE</scope>
    <source>
        <strain evidence="2">NEAU-YB345</strain>
    </source>
</reference>
<dbReference type="AlphaFoldDB" id="A0A931B4U7"/>
<gene>
    <name evidence="2" type="ORF">I2501_02605</name>
</gene>